<sequence>MGICGTYFCASDDEYLEASLNESVAPYPFDEDPDIAGIGVIASFFIYAIFTSGLAGITYLFVEGVVPERFSNKLDFLLQNRADRLVRFVWKNIIPRRVRELLDFLWPRRLRTIPKEKLQAICLQLTDIQLITGASIFIVLYSRHCTVTQYHFYIGLELSYLSFITFQGMLLAVVDVLHERLFTRVWRYIWILTLSAGIFASRFILWNDYFMVDRMYGLSVQCVFDKLAISEWFTPKEAGMLTIDVVVFFWSLWSITVLLFPSVSGWPPMAQITSFIYWFFSFPSRALVRVRNRALLNPADAETTKFKIKRRIITVAFVMFLSFREIVFSLCFDLLRVYTLLIGSIYGILYQRRRAADHGREGDENEWGFGQILPLLLLALPISTFAEEIWRDLPGAEDDTNQQEEAVAAGPVSTPELQLERSQTAPATYKPLESPLSTQMSAPAAMPAVVLNQPANTASTDSDRAYMVYRRESRVETVIKPTLTRFLRQRHMKYLLGRARDLLQSDLDTMQDGVTDLETEWFNKKLFQVWLILCFSALYGGVTVLVFLFDVPI</sequence>
<accession>A0A084GF86</accession>
<evidence type="ECO:0000256" key="1">
    <source>
        <dbReference type="SAM" id="MobiDB-lite"/>
    </source>
</evidence>
<name>A0A084GF86_PSEDA</name>
<reference evidence="3 4" key="1">
    <citation type="journal article" date="2014" name="Genome Announc.">
        <title>Draft genome sequence of the pathogenic fungus Scedosporium apiospermum.</title>
        <authorList>
            <person name="Vandeputte P."/>
            <person name="Ghamrawi S."/>
            <person name="Rechenmann M."/>
            <person name="Iltis A."/>
            <person name="Giraud S."/>
            <person name="Fleury M."/>
            <person name="Thornton C."/>
            <person name="Delhaes L."/>
            <person name="Meyer W."/>
            <person name="Papon N."/>
            <person name="Bouchara J.P."/>
        </authorList>
    </citation>
    <scope>NUCLEOTIDE SEQUENCE [LARGE SCALE GENOMIC DNA]</scope>
    <source>
        <strain evidence="3 4">IHEM 14462</strain>
    </source>
</reference>
<organism evidence="3 4">
    <name type="scientific">Pseudallescheria apiosperma</name>
    <name type="common">Scedosporium apiospermum</name>
    <dbReference type="NCBI Taxonomy" id="563466"/>
    <lineage>
        <taxon>Eukaryota</taxon>
        <taxon>Fungi</taxon>
        <taxon>Dikarya</taxon>
        <taxon>Ascomycota</taxon>
        <taxon>Pezizomycotina</taxon>
        <taxon>Sordariomycetes</taxon>
        <taxon>Hypocreomycetidae</taxon>
        <taxon>Microascales</taxon>
        <taxon>Microascaceae</taxon>
        <taxon>Scedosporium</taxon>
    </lineage>
</organism>
<comment type="caution">
    <text evidence="3">The sequence shown here is derived from an EMBL/GenBank/DDBJ whole genome shotgun (WGS) entry which is preliminary data.</text>
</comment>
<feature type="transmembrane region" description="Helical" evidence="2">
    <location>
        <begin position="529"/>
        <end position="549"/>
    </location>
</feature>
<evidence type="ECO:0000313" key="3">
    <source>
        <dbReference type="EMBL" id="KEZ45998.1"/>
    </source>
</evidence>
<feature type="transmembrane region" description="Helical" evidence="2">
    <location>
        <begin position="334"/>
        <end position="350"/>
    </location>
</feature>
<dbReference type="OrthoDB" id="5427664at2759"/>
<feature type="region of interest" description="Disordered" evidence="1">
    <location>
        <begin position="400"/>
        <end position="423"/>
    </location>
</feature>
<evidence type="ECO:0000256" key="2">
    <source>
        <dbReference type="SAM" id="Phobius"/>
    </source>
</evidence>
<keyword evidence="2" id="KW-0472">Membrane</keyword>
<dbReference type="Proteomes" id="UP000028545">
    <property type="component" value="Unassembled WGS sequence"/>
</dbReference>
<gene>
    <name evidence="3" type="ORF">SAPIO_CDS1401</name>
</gene>
<dbReference type="OMA" id="KLAISEW"/>
<keyword evidence="2" id="KW-0812">Transmembrane</keyword>
<dbReference type="PANTHER" id="PTHR37577">
    <property type="entry name" value="INTEGRAL MEMBRANE PROTEIN"/>
    <property type="match status" value="1"/>
</dbReference>
<protein>
    <submittedName>
        <fullName evidence="3">Uncharacterized protein</fullName>
    </submittedName>
</protein>
<proteinExistence type="predicted"/>
<dbReference type="RefSeq" id="XP_016645797.1">
    <property type="nucleotide sequence ID" value="XM_016784681.1"/>
</dbReference>
<dbReference type="HOGENOM" id="CLU_492705_0_0_1"/>
<dbReference type="PANTHER" id="PTHR37577:SF1">
    <property type="entry name" value="INTEGRAL MEMBRANE PROTEIN"/>
    <property type="match status" value="1"/>
</dbReference>
<evidence type="ECO:0000313" key="4">
    <source>
        <dbReference type="Proteomes" id="UP000028545"/>
    </source>
</evidence>
<dbReference type="GeneID" id="27720473"/>
<dbReference type="AlphaFoldDB" id="A0A084GF86"/>
<dbReference type="EMBL" id="JOWA01000055">
    <property type="protein sequence ID" value="KEZ45998.1"/>
    <property type="molecule type" value="Genomic_DNA"/>
</dbReference>
<feature type="transmembrane region" description="Helical" evidence="2">
    <location>
        <begin position="185"/>
        <end position="205"/>
    </location>
</feature>
<dbReference type="InterPro" id="IPR053018">
    <property type="entry name" value="Elsinochrome_Biosynth-Asso"/>
</dbReference>
<dbReference type="KEGG" id="sapo:SAPIO_CDS1401"/>
<keyword evidence="2" id="KW-1133">Transmembrane helix</keyword>
<feature type="transmembrane region" description="Helical" evidence="2">
    <location>
        <begin position="35"/>
        <end position="62"/>
    </location>
</feature>
<feature type="transmembrane region" description="Helical" evidence="2">
    <location>
        <begin position="241"/>
        <end position="263"/>
    </location>
</feature>
<feature type="transmembrane region" description="Helical" evidence="2">
    <location>
        <begin position="152"/>
        <end position="173"/>
    </location>
</feature>
<keyword evidence="4" id="KW-1185">Reference proteome</keyword>
<dbReference type="VEuPathDB" id="FungiDB:SAPIO_CDS1401"/>